<keyword evidence="12" id="KW-1208">Phospholipid metabolism</keyword>
<dbReference type="EMBL" id="DWWM01000036">
    <property type="protein sequence ID" value="HJC36616.1"/>
    <property type="molecule type" value="Genomic_DNA"/>
</dbReference>
<evidence type="ECO:0000256" key="8">
    <source>
        <dbReference type="ARBA" id="ARBA00022840"/>
    </source>
</evidence>
<dbReference type="GO" id="GO:0004143">
    <property type="term" value="F:ATP-dependent diacylglycerol kinase activity"/>
    <property type="evidence" value="ECO:0007669"/>
    <property type="project" value="TreeGrafter"/>
</dbReference>
<evidence type="ECO:0000256" key="3">
    <source>
        <dbReference type="ARBA" id="ARBA00022516"/>
    </source>
</evidence>
<dbReference type="GO" id="GO:0008654">
    <property type="term" value="P:phospholipid biosynthetic process"/>
    <property type="evidence" value="ECO:0007669"/>
    <property type="project" value="UniProtKB-KW"/>
</dbReference>
<protein>
    <submittedName>
        <fullName evidence="14">YegS/Rv2252/BmrU family lipid kinase</fullName>
    </submittedName>
</protein>
<evidence type="ECO:0000313" key="15">
    <source>
        <dbReference type="Proteomes" id="UP000823896"/>
    </source>
</evidence>
<dbReference type="SUPFAM" id="SSF111331">
    <property type="entry name" value="NAD kinase/diacylglycerol kinase-like"/>
    <property type="match status" value="1"/>
</dbReference>
<comment type="caution">
    <text evidence="14">The sequence shown here is derived from an EMBL/GenBank/DDBJ whole genome shotgun (WGS) entry which is preliminary data.</text>
</comment>
<dbReference type="GO" id="GO:0046872">
    <property type="term" value="F:metal ion binding"/>
    <property type="evidence" value="ECO:0007669"/>
    <property type="project" value="UniProtKB-KW"/>
</dbReference>
<accession>A0A9D2SWE5</accession>
<evidence type="ECO:0000256" key="7">
    <source>
        <dbReference type="ARBA" id="ARBA00022777"/>
    </source>
</evidence>
<dbReference type="SMART" id="SM00046">
    <property type="entry name" value="DAGKc"/>
    <property type="match status" value="1"/>
</dbReference>
<dbReference type="Gene3D" id="2.60.200.40">
    <property type="match status" value="1"/>
</dbReference>
<dbReference type="InterPro" id="IPR016064">
    <property type="entry name" value="NAD/diacylglycerol_kinase_sf"/>
</dbReference>
<gene>
    <name evidence="14" type="ORF">H9702_05740</name>
</gene>
<keyword evidence="4" id="KW-0808">Transferase</keyword>
<feature type="domain" description="DAGKc" evidence="13">
    <location>
        <begin position="1"/>
        <end position="127"/>
    </location>
</feature>
<dbReference type="GO" id="GO:0005886">
    <property type="term" value="C:plasma membrane"/>
    <property type="evidence" value="ECO:0007669"/>
    <property type="project" value="TreeGrafter"/>
</dbReference>
<evidence type="ECO:0000256" key="9">
    <source>
        <dbReference type="ARBA" id="ARBA00022842"/>
    </source>
</evidence>
<dbReference type="InterPro" id="IPR050187">
    <property type="entry name" value="Lipid_Phosphate_FormReg"/>
</dbReference>
<evidence type="ECO:0000313" key="14">
    <source>
        <dbReference type="EMBL" id="HJC36616.1"/>
    </source>
</evidence>
<evidence type="ECO:0000256" key="2">
    <source>
        <dbReference type="ARBA" id="ARBA00005983"/>
    </source>
</evidence>
<evidence type="ECO:0000256" key="11">
    <source>
        <dbReference type="ARBA" id="ARBA00023209"/>
    </source>
</evidence>
<keyword evidence="3" id="KW-0444">Lipid biosynthesis</keyword>
<evidence type="ECO:0000256" key="6">
    <source>
        <dbReference type="ARBA" id="ARBA00022741"/>
    </source>
</evidence>
<dbReference type="AlphaFoldDB" id="A0A9D2SWE5"/>
<keyword evidence="7 14" id="KW-0418">Kinase</keyword>
<dbReference type="Pfam" id="PF00781">
    <property type="entry name" value="DAGK_cat"/>
    <property type="match status" value="1"/>
</dbReference>
<keyword evidence="9" id="KW-0460">Magnesium</keyword>
<evidence type="ECO:0000256" key="12">
    <source>
        <dbReference type="ARBA" id="ARBA00023264"/>
    </source>
</evidence>
<sequence>MKHVFIINATAKKHELEQLMPQIHHHFPHAQILLTQHAGHARELAAQAVRANEPVRVYACGGDGTLHEVVNGILGYSQVQLAVIPIGTGNDFVKTFAPRTLSQFRALQGYHHPDVIPCDILMVDGQACINTVSAGLDVKVAYHVAKFRRLPGMRGTLPYYLGLLVSMCGNMAESFQVEIDGQKAPQKAYLFAVAGNGRYYGGGYCPVPDAKLDDGRLDICLIENVPRRLIIRLSDRYKKGTHITRKDLVTMARASSMRIVTNGERIRLNLDGELHEAADPLITVKMHALRLLLPQTKDLR</sequence>
<keyword evidence="10" id="KW-0443">Lipid metabolism</keyword>
<dbReference type="Gene3D" id="3.40.50.10330">
    <property type="entry name" value="Probable inorganic polyphosphate/atp-NAD kinase, domain 1"/>
    <property type="match status" value="1"/>
</dbReference>
<dbReference type="PANTHER" id="PTHR12358:SF106">
    <property type="entry name" value="LIPID KINASE YEGS"/>
    <property type="match status" value="1"/>
</dbReference>
<evidence type="ECO:0000256" key="5">
    <source>
        <dbReference type="ARBA" id="ARBA00022723"/>
    </source>
</evidence>
<proteinExistence type="inferred from homology"/>
<keyword evidence="5" id="KW-0479">Metal-binding</keyword>
<dbReference type="InterPro" id="IPR045540">
    <property type="entry name" value="YegS/DAGK_C"/>
</dbReference>
<evidence type="ECO:0000259" key="13">
    <source>
        <dbReference type="PROSITE" id="PS50146"/>
    </source>
</evidence>
<evidence type="ECO:0000256" key="1">
    <source>
        <dbReference type="ARBA" id="ARBA00001946"/>
    </source>
</evidence>
<dbReference type="InterPro" id="IPR017438">
    <property type="entry name" value="ATP-NAD_kinase_N"/>
</dbReference>
<reference evidence="14" key="2">
    <citation type="submission" date="2021-04" db="EMBL/GenBank/DDBJ databases">
        <authorList>
            <person name="Gilroy R."/>
        </authorList>
    </citation>
    <scope>NUCLEOTIDE SEQUENCE</scope>
    <source>
        <strain evidence="14">CHK187-11901</strain>
    </source>
</reference>
<dbReference type="InterPro" id="IPR001206">
    <property type="entry name" value="Diacylglycerol_kinase_cat_dom"/>
</dbReference>
<keyword evidence="8" id="KW-0067">ATP-binding</keyword>
<name>A0A9D2SWE5_9FIRM</name>
<organism evidence="14 15">
    <name type="scientific">Candidatus Merdibacter merdavium</name>
    <dbReference type="NCBI Taxonomy" id="2838692"/>
    <lineage>
        <taxon>Bacteria</taxon>
        <taxon>Bacillati</taxon>
        <taxon>Bacillota</taxon>
        <taxon>Erysipelotrichia</taxon>
        <taxon>Erysipelotrichales</taxon>
        <taxon>Erysipelotrichaceae</taxon>
        <taxon>Merdibacter</taxon>
    </lineage>
</organism>
<dbReference type="Proteomes" id="UP000823896">
    <property type="component" value="Unassembled WGS sequence"/>
</dbReference>
<comment type="similarity">
    <text evidence="2">Belongs to the diacylglycerol/lipid kinase family.</text>
</comment>
<dbReference type="PANTHER" id="PTHR12358">
    <property type="entry name" value="SPHINGOSINE KINASE"/>
    <property type="match status" value="1"/>
</dbReference>
<reference evidence="14" key="1">
    <citation type="journal article" date="2021" name="PeerJ">
        <title>Extensive microbial diversity within the chicken gut microbiome revealed by metagenomics and culture.</title>
        <authorList>
            <person name="Gilroy R."/>
            <person name="Ravi A."/>
            <person name="Getino M."/>
            <person name="Pursley I."/>
            <person name="Horton D.L."/>
            <person name="Alikhan N.F."/>
            <person name="Baker D."/>
            <person name="Gharbi K."/>
            <person name="Hall N."/>
            <person name="Watson M."/>
            <person name="Adriaenssens E.M."/>
            <person name="Foster-Nyarko E."/>
            <person name="Jarju S."/>
            <person name="Secka A."/>
            <person name="Antonio M."/>
            <person name="Oren A."/>
            <person name="Chaudhuri R.R."/>
            <person name="La Ragione R."/>
            <person name="Hildebrand F."/>
            <person name="Pallen M.J."/>
        </authorList>
    </citation>
    <scope>NUCLEOTIDE SEQUENCE</scope>
    <source>
        <strain evidence="14">CHK187-11901</strain>
    </source>
</reference>
<evidence type="ECO:0000256" key="10">
    <source>
        <dbReference type="ARBA" id="ARBA00023098"/>
    </source>
</evidence>
<keyword evidence="11" id="KW-0594">Phospholipid biosynthesis</keyword>
<dbReference type="GO" id="GO:0005524">
    <property type="term" value="F:ATP binding"/>
    <property type="evidence" value="ECO:0007669"/>
    <property type="project" value="UniProtKB-KW"/>
</dbReference>
<comment type="cofactor">
    <cofactor evidence="1">
        <name>Mg(2+)</name>
        <dbReference type="ChEBI" id="CHEBI:18420"/>
    </cofactor>
</comment>
<keyword evidence="6" id="KW-0547">Nucleotide-binding</keyword>
<dbReference type="NCBIfam" id="TIGR00147">
    <property type="entry name" value="YegS/Rv2252/BmrU family lipid kinase"/>
    <property type="match status" value="1"/>
</dbReference>
<dbReference type="PROSITE" id="PS50146">
    <property type="entry name" value="DAGK"/>
    <property type="match status" value="1"/>
</dbReference>
<dbReference type="Pfam" id="PF19279">
    <property type="entry name" value="YegS_C"/>
    <property type="match status" value="1"/>
</dbReference>
<dbReference type="InterPro" id="IPR005218">
    <property type="entry name" value="Diacylglycerol/lipid_kinase"/>
</dbReference>
<evidence type="ECO:0000256" key="4">
    <source>
        <dbReference type="ARBA" id="ARBA00022679"/>
    </source>
</evidence>